<organism evidence="12 13">
    <name type="scientific">Corallincola platygyrae</name>
    <dbReference type="NCBI Taxonomy" id="1193278"/>
    <lineage>
        <taxon>Bacteria</taxon>
        <taxon>Pseudomonadati</taxon>
        <taxon>Pseudomonadota</taxon>
        <taxon>Gammaproteobacteria</taxon>
        <taxon>Alteromonadales</taxon>
        <taxon>Psychromonadaceae</taxon>
        <taxon>Corallincola</taxon>
    </lineage>
</organism>
<evidence type="ECO:0000256" key="1">
    <source>
        <dbReference type="ARBA" id="ARBA00010982"/>
    </source>
</evidence>
<dbReference type="Proteomes" id="UP001597380">
    <property type="component" value="Unassembled WGS sequence"/>
</dbReference>
<dbReference type="Gene3D" id="3.40.47.10">
    <property type="match status" value="1"/>
</dbReference>
<dbReference type="InterPro" id="IPR020610">
    <property type="entry name" value="Thiolase_AS"/>
</dbReference>
<dbReference type="CDD" id="cd00751">
    <property type="entry name" value="thiolase"/>
    <property type="match status" value="1"/>
</dbReference>
<feature type="region of interest" description="Disordered" evidence="9">
    <location>
        <begin position="67"/>
        <end position="87"/>
    </location>
</feature>
<name>A0ABW4XL67_9GAMM</name>
<dbReference type="InterPro" id="IPR020617">
    <property type="entry name" value="Thiolase_C"/>
</dbReference>
<evidence type="ECO:0000256" key="4">
    <source>
        <dbReference type="ARBA" id="ARBA00022832"/>
    </source>
</evidence>
<accession>A0ABW4XL67</accession>
<keyword evidence="5" id="KW-0442">Lipid degradation</keyword>
<dbReference type="NCBIfam" id="TIGR01930">
    <property type="entry name" value="AcCoA-C-Actrans"/>
    <property type="match status" value="1"/>
</dbReference>
<dbReference type="EMBL" id="JBHUHT010000009">
    <property type="protein sequence ID" value="MFD2095456.1"/>
    <property type="molecule type" value="Genomic_DNA"/>
</dbReference>
<dbReference type="RefSeq" id="WP_345338624.1">
    <property type="nucleotide sequence ID" value="NZ_BAABLI010000006.1"/>
</dbReference>
<dbReference type="Pfam" id="PF02803">
    <property type="entry name" value="Thiolase_C"/>
    <property type="match status" value="1"/>
</dbReference>
<feature type="compositionally biased region" description="Low complexity" evidence="9">
    <location>
        <begin position="70"/>
        <end position="87"/>
    </location>
</feature>
<feature type="domain" description="Thiolase C-terminal" evidence="11">
    <location>
        <begin position="314"/>
        <end position="435"/>
    </location>
</feature>
<dbReference type="InterPro" id="IPR020616">
    <property type="entry name" value="Thiolase_N"/>
</dbReference>
<keyword evidence="13" id="KW-1185">Reference proteome</keyword>
<reference evidence="13" key="1">
    <citation type="journal article" date="2019" name="Int. J. Syst. Evol. Microbiol.">
        <title>The Global Catalogue of Microorganisms (GCM) 10K type strain sequencing project: providing services to taxonomists for standard genome sequencing and annotation.</title>
        <authorList>
            <consortium name="The Broad Institute Genomics Platform"/>
            <consortium name="The Broad Institute Genome Sequencing Center for Infectious Disease"/>
            <person name="Wu L."/>
            <person name="Ma J."/>
        </authorList>
    </citation>
    <scope>NUCLEOTIDE SEQUENCE [LARGE SCALE GENOMIC DNA]</scope>
    <source>
        <strain evidence="13">CGMCC 1.10992</strain>
    </source>
</reference>
<evidence type="ECO:0000256" key="3">
    <source>
        <dbReference type="ARBA" id="ARBA00022679"/>
    </source>
</evidence>
<feature type="domain" description="Thiolase N-terminal" evidence="10">
    <location>
        <begin position="94"/>
        <end position="305"/>
    </location>
</feature>
<protein>
    <submittedName>
        <fullName evidence="12">Thiolase family protein</fullName>
    </submittedName>
</protein>
<gene>
    <name evidence="12" type="ORF">ACFSJ3_05610</name>
</gene>
<evidence type="ECO:0000313" key="12">
    <source>
        <dbReference type="EMBL" id="MFD2095456.1"/>
    </source>
</evidence>
<keyword evidence="3 8" id="KW-0808">Transferase</keyword>
<dbReference type="SUPFAM" id="SSF53901">
    <property type="entry name" value="Thiolase-like"/>
    <property type="match status" value="2"/>
</dbReference>
<evidence type="ECO:0000256" key="2">
    <source>
        <dbReference type="ARBA" id="ARBA00022490"/>
    </source>
</evidence>
<evidence type="ECO:0000259" key="11">
    <source>
        <dbReference type="Pfam" id="PF02803"/>
    </source>
</evidence>
<dbReference type="InterPro" id="IPR002155">
    <property type="entry name" value="Thiolase"/>
</dbReference>
<evidence type="ECO:0000313" key="13">
    <source>
        <dbReference type="Proteomes" id="UP001597380"/>
    </source>
</evidence>
<evidence type="ECO:0000256" key="8">
    <source>
        <dbReference type="RuleBase" id="RU003557"/>
    </source>
</evidence>
<dbReference type="PANTHER" id="PTHR18919:SF164">
    <property type="entry name" value="ACETYL-COA ACETYLTRANSFERASE"/>
    <property type="match status" value="1"/>
</dbReference>
<evidence type="ECO:0000256" key="5">
    <source>
        <dbReference type="ARBA" id="ARBA00022963"/>
    </source>
</evidence>
<dbReference type="InterPro" id="IPR016039">
    <property type="entry name" value="Thiolase-like"/>
</dbReference>
<dbReference type="InterPro" id="IPR020615">
    <property type="entry name" value="Thiolase_acyl_enz_int_AS"/>
</dbReference>
<evidence type="ECO:0000259" key="10">
    <source>
        <dbReference type="Pfam" id="PF00108"/>
    </source>
</evidence>
<dbReference type="PANTHER" id="PTHR18919">
    <property type="entry name" value="ACETYL-COA C-ACYLTRANSFERASE"/>
    <property type="match status" value="1"/>
</dbReference>
<dbReference type="Pfam" id="PF00108">
    <property type="entry name" value="Thiolase_N"/>
    <property type="match status" value="1"/>
</dbReference>
<dbReference type="PROSITE" id="PS00099">
    <property type="entry name" value="THIOLASE_3"/>
    <property type="match status" value="1"/>
</dbReference>
<comment type="similarity">
    <text evidence="1 8">Belongs to the thiolase-like superfamily. Thiolase family.</text>
</comment>
<sequence>MSQSVQTSSHGISDNDILICAAKRTPLGAYLGQQSSLSATDMAAAAIAGCFEQAGLAFTCDQSSCETQTKDSSTSTNSNTSNSVNKSDNLQVPLDGVYIGCVLPAGLGQAPARQASLFAGIPPSVPCTTINKVCGSGMKSLMLAADEIALGRADALIAGGMESMSRAPFMLPQVRQGQRFGHGEMLDHLYLDGLEDAYSGKLMGTFADASALKFEISREQMDTFAARSLELAQEANNSGVFADEIVPLSVAQRHQDVEITKDEAPFKAKPEKIPHLKPAFGRDGRVTAANASSMADGAAAMLVTSGRFARTHGLKPLARVLGHATHAQLPAEFTQAPVGAISKLLTQLGWESNTPDLYEINEAFAMVTLLAIKQLGLNSNKVNVRGGACALGHPLGATGMRILVTLLYALKAQGGGRGIASLCIGGGEATAVAIETL</sequence>
<dbReference type="PIRSF" id="PIRSF000429">
    <property type="entry name" value="Ac-CoA_Ac_transf"/>
    <property type="match status" value="1"/>
</dbReference>
<dbReference type="PROSITE" id="PS00098">
    <property type="entry name" value="THIOLASE_1"/>
    <property type="match status" value="1"/>
</dbReference>
<evidence type="ECO:0000256" key="6">
    <source>
        <dbReference type="ARBA" id="ARBA00023098"/>
    </source>
</evidence>
<keyword evidence="6" id="KW-0443">Lipid metabolism</keyword>
<evidence type="ECO:0000256" key="7">
    <source>
        <dbReference type="ARBA" id="ARBA00023315"/>
    </source>
</evidence>
<comment type="caution">
    <text evidence="12">The sequence shown here is derived from an EMBL/GenBank/DDBJ whole genome shotgun (WGS) entry which is preliminary data.</text>
</comment>
<proteinExistence type="inferred from homology"/>
<evidence type="ECO:0000256" key="9">
    <source>
        <dbReference type="SAM" id="MobiDB-lite"/>
    </source>
</evidence>
<keyword evidence="2" id="KW-0963">Cytoplasm</keyword>
<keyword evidence="7 8" id="KW-0012">Acyltransferase</keyword>
<keyword evidence="4" id="KW-0276">Fatty acid metabolism</keyword>